<dbReference type="AlphaFoldDB" id="A0A101I1N4"/>
<evidence type="ECO:0000313" key="12">
    <source>
        <dbReference type="Proteomes" id="UP000053467"/>
    </source>
</evidence>
<dbReference type="GO" id="GO:0004525">
    <property type="term" value="F:ribonuclease III activity"/>
    <property type="evidence" value="ECO:0007669"/>
    <property type="project" value="UniProtKB-UniRule"/>
</dbReference>
<evidence type="ECO:0000256" key="1">
    <source>
        <dbReference type="ARBA" id="ARBA00000109"/>
    </source>
</evidence>
<accession>A0A101I1N4</accession>
<dbReference type="PANTHER" id="PTHR11207:SF0">
    <property type="entry name" value="RIBONUCLEASE 3"/>
    <property type="match status" value="1"/>
</dbReference>
<dbReference type="InterPro" id="IPR014720">
    <property type="entry name" value="dsRBD_dom"/>
</dbReference>
<feature type="binding site" evidence="8">
    <location>
        <position position="116"/>
    </location>
    <ligand>
        <name>Mg(2+)</name>
        <dbReference type="ChEBI" id="CHEBI:18420"/>
    </ligand>
</feature>
<dbReference type="SUPFAM" id="SSF54768">
    <property type="entry name" value="dsRNA-binding domain-like"/>
    <property type="match status" value="1"/>
</dbReference>
<dbReference type="Proteomes" id="UP000053467">
    <property type="component" value="Unassembled WGS sequence"/>
</dbReference>
<dbReference type="CDD" id="cd00593">
    <property type="entry name" value="RIBOc"/>
    <property type="match status" value="1"/>
</dbReference>
<dbReference type="GO" id="GO:0046872">
    <property type="term" value="F:metal ion binding"/>
    <property type="evidence" value="ECO:0007669"/>
    <property type="project" value="UniProtKB-KW"/>
</dbReference>
<dbReference type="Gene3D" id="1.10.1520.10">
    <property type="entry name" value="Ribonuclease III domain"/>
    <property type="match status" value="1"/>
</dbReference>
<protein>
    <recommendedName>
        <fullName evidence="8">Ribonuclease 3</fullName>
        <ecNumber evidence="8">3.1.26.3</ecNumber>
    </recommendedName>
    <alternativeName>
        <fullName evidence="8">Ribonuclease III</fullName>
        <shortName evidence="8">RNase III</shortName>
    </alternativeName>
</protein>
<dbReference type="Pfam" id="PF14622">
    <property type="entry name" value="Ribonucleas_3_3"/>
    <property type="match status" value="1"/>
</dbReference>
<proteinExistence type="inferred from homology"/>
<dbReference type="PATRIC" id="fig|1635277.3.peg.720"/>
<dbReference type="EC" id="3.1.26.3" evidence="8"/>
<keyword evidence="8" id="KW-0819">tRNA processing</keyword>
<dbReference type="HAMAP" id="MF_00104">
    <property type="entry name" value="RNase_III"/>
    <property type="match status" value="1"/>
</dbReference>
<feature type="domain" description="RNase III" evidence="10">
    <location>
        <begin position="7"/>
        <end position="127"/>
    </location>
</feature>
<keyword evidence="6 8" id="KW-0378">Hydrolase</keyword>
<evidence type="ECO:0000313" key="11">
    <source>
        <dbReference type="EMBL" id="KUK87151.1"/>
    </source>
</evidence>
<sequence>MNDKDLKEMFKKITDIEVENVELLKESLTHRSKGESRSYERLEFLGDSILSFLTSEHLYRKLKELNEGELSKKRSEIVNRENLSYIFSKLHFDEIIFVDRKSLKSIPDSIKEDIIESVFGAIYIEKGIRGAKKFFKLVLKNSKDMPDDFYAKNRLQELSLSKYKKLPEFKTEVYREDRFKCEVYLDGKYYSQSFGRSKKESEKKAAKLAIKKIEKENL</sequence>
<organism evidence="11 12">
    <name type="scientific">candidate division TA06 bacterium 34_109</name>
    <dbReference type="NCBI Taxonomy" id="1635277"/>
    <lineage>
        <taxon>Bacteria</taxon>
        <taxon>Bacteria division TA06</taxon>
    </lineage>
</organism>
<evidence type="ECO:0000256" key="4">
    <source>
        <dbReference type="ARBA" id="ARBA00022722"/>
    </source>
</evidence>
<feature type="binding site" evidence="8">
    <location>
        <position position="113"/>
    </location>
    <ligand>
        <name>Mg(2+)</name>
        <dbReference type="ChEBI" id="CHEBI:18420"/>
    </ligand>
</feature>
<gene>
    <name evidence="8" type="primary">rnc</name>
    <name evidence="11" type="ORF">XE03_0947</name>
</gene>
<keyword evidence="5 8" id="KW-0255">Endonuclease</keyword>
<evidence type="ECO:0000256" key="8">
    <source>
        <dbReference type="HAMAP-Rule" id="MF_00104"/>
    </source>
</evidence>
<keyword evidence="8" id="KW-0460">Magnesium</keyword>
<feature type="binding site" evidence="8">
    <location>
        <position position="43"/>
    </location>
    <ligand>
        <name>Mg(2+)</name>
        <dbReference type="ChEBI" id="CHEBI:18420"/>
    </ligand>
</feature>
<keyword evidence="8" id="KW-0699">rRNA-binding</keyword>
<reference evidence="12" key="1">
    <citation type="journal article" date="2015" name="MBio">
        <title>Genome-Resolved Metagenomic Analysis Reveals Roles for Candidate Phyla and Other Microbial Community Members in Biogeochemical Transformations in Oil Reservoirs.</title>
        <authorList>
            <person name="Hu P."/>
            <person name="Tom L."/>
            <person name="Singh A."/>
            <person name="Thomas B.C."/>
            <person name="Baker B.J."/>
            <person name="Piceno Y.M."/>
            <person name="Andersen G.L."/>
            <person name="Banfield J.F."/>
        </authorList>
    </citation>
    <scope>NUCLEOTIDE SEQUENCE [LARGE SCALE GENOMIC DNA]</scope>
</reference>
<dbReference type="Gene3D" id="3.30.160.20">
    <property type="match status" value="1"/>
</dbReference>
<keyword evidence="8" id="KW-0963">Cytoplasm</keyword>
<evidence type="ECO:0000256" key="3">
    <source>
        <dbReference type="ARBA" id="ARBA00022664"/>
    </source>
</evidence>
<dbReference type="GO" id="GO:0008033">
    <property type="term" value="P:tRNA processing"/>
    <property type="evidence" value="ECO:0007669"/>
    <property type="project" value="UniProtKB-KW"/>
</dbReference>
<keyword evidence="7 8" id="KW-0694">RNA-binding</keyword>
<feature type="active site" evidence="8">
    <location>
        <position position="47"/>
    </location>
</feature>
<dbReference type="PROSITE" id="PS00517">
    <property type="entry name" value="RNASE_3_1"/>
    <property type="match status" value="1"/>
</dbReference>
<dbReference type="EMBL" id="LGGX01000007">
    <property type="protein sequence ID" value="KUK87151.1"/>
    <property type="molecule type" value="Genomic_DNA"/>
</dbReference>
<keyword evidence="3 8" id="KW-0507">mRNA processing</keyword>
<dbReference type="PROSITE" id="PS50142">
    <property type="entry name" value="RNASE_3_2"/>
    <property type="match status" value="1"/>
</dbReference>
<dbReference type="PANTHER" id="PTHR11207">
    <property type="entry name" value="RIBONUCLEASE III"/>
    <property type="match status" value="1"/>
</dbReference>
<comment type="function">
    <text evidence="8">Digests double-stranded RNA. Involved in the processing of primary rRNA transcript to yield the immediate precursors to the large and small rRNAs (23S and 16S). Processes some mRNAs, and tRNAs when they are encoded in the rRNA operon. Processes pre-crRNA and tracrRNA of type II CRISPR loci if present in the organism.</text>
</comment>
<dbReference type="GO" id="GO:0010468">
    <property type="term" value="P:regulation of gene expression"/>
    <property type="evidence" value="ECO:0007669"/>
    <property type="project" value="TreeGrafter"/>
</dbReference>
<evidence type="ECO:0000256" key="2">
    <source>
        <dbReference type="ARBA" id="ARBA00010183"/>
    </source>
</evidence>
<dbReference type="Pfam" id="PF00035">
    <property type="entry name" value="dsrm"/>
    <property type="match status" value="1"/>
</dbReference>
<evidence type="ECO:0000259" key="10">
    <source>
        <dbReference type="PROSITE" id="PS50142"/>
    </source>
</evidence>
<dbReference type="SUPFAM" id="SSF69065">
    <property type="entry name" value="RNase III domain-like"/>
    <property type="match status" value="1"/>
</dbReference>
<dbReference type="GO" id="GO:0006397">
    <property type="term" value="P:mRNA processing"/>
    <property type="evidence" value="ECO:0007669"/>
    <property type="project" value="UniProtKB-UniRule"/>
</dbReference>
<dbReference type="InterPro" id="IPR011907">
    <property type="entry name" value="RNase_III"/>
</dbReference>
<dbReference type="InterPro" id="IPR036389">
    <property type="entry name" value="RNase_III_sf"/>
</dbReference>
<dbReference type="GO" id="GO:0003725">
    <property type="term" value="F:double-stranded RNA binding"/>
    <property type="evidence" value="ECO:0007669"/>
    <property type="project" value="TreeGrafter"/>
</dbReference>
<keyword evidence="8" id="KW-0698">rRNA processing</keyword>
<comment type="cofactor">
    <cofactor evidence="8">
        <name>Mg(2+)</name>
        <dbReference type="ChEBI" id="CHEBI:18420"/>
    </cofactor>
</comment>
<comment type="similarity">
    <text evidence="2">Belongs to the ribonuclease III family.</text>
</comment>
<dbReference type="InterPro" id="IPR000999">
    <property type="entry name" value="RNase_III_dom"/>
</dbReference>
<comment type="catalytic activity">
    <reaction evidence="1 8">
        <text>Endonucleolytic cleavage to 5'-phosphomonoester.</text>
        <dbReference type="EC" id="3.1.26.3"/>
    </reaction>
</comment>
<comment type="subunit">
    <text evidence="8">Homodimer.</text>
</comment>
<dbReference type="GO" id="GO:0019843">
    <property type="term" value="F:rRNA binding"/>
    <property type="evidence" value="ECO:0007669"/>
    <property type="project" value="UniProtKB-KW"/>
</dbReference>
<comment type="subcellular location">
    <subcellularLocation>
        <location evidence="8">Cytoplasm</location>
    </subcellularLocation>
</comment>
<dbReference type="SMART" id="SM00358">
    <property type="entry name" value="DSRM"/>
    <property type="match status" value="1"/>
</dbReference>
<keyword evidence="4 8" id="KW-0540">Nuclease</keyword>
<feature type="active site" evidence="8">
    <location>
        <position position="116"/>
    </location>
</feature>
<dbReference type="SMART" id="SM00535">
    <property type="entry name" value="RIBOc"/>
    <property type="match status" value="1"/>
</dbReference>
<comment type="caution">
    <text evidence="11">The sequence shown here is derived from an EMBL/GenBank/DDBJ whole genome shotgun (WGS) entry which is preliminary data.</text>
</comment>
<feature type="domain" description="DRBM" evidence="9">
    <location>
        <begin position="150"/>
        <end position="215"/>
    </location>
</feature>
<evidence type="ECO:0000256" key="7">
    <source>
        <dbReference type="ARBA" id="ARBA00022884"/>
    </source>
</evidence>
<evidence type="ECO:0000259" key="9">
    <source>
        <dbReference type="PROSITE" id="PS50137"/>
    </source>
</evidence>
<dbReference type="GO" id="GO:0006364">
    <property type="term" value="P:rRNA processing"/>
    <property type="evidence" value="ECO:0007669"/>
    <property type="project" value="UniProtKB-UniRule"/>
</dbReference>
<evidence type="ECO:0000256" key="5">
    <source>
        <dbReference type="ARBA" id="ARBA00022759"/>
    </source>
</evidence>
<keyword evidence="8" id="KW-0479">Metal-binding</keyword>
<name>A0A101I1N4_UNCT6</name>
<dbReference type="PROSITE" id="PS50137">
    <property type="entry name" value="DS_RBD"/>
    <property type="match status" value="1"/>
</dbReference>
<dbReference type="GO" id="GO:0005737">
    <property type="term" value="C:cytoplasm"/>
    <property type="evidence" value="ECO:0007669"/>
    <property type="project" value="UniProtKB-SubCell"/>
</dbReference>
<evidence type="ECO:0000256" key="6">
    <source>
        <dbReference type="ARBA" id="ARBA00022801"/>
    </source>
</evidence>